<comment type="caution">
    <text evidence="3">The sequence shown here is derived from an EMBL/GenBank/DDBJ whole genome shotgun (WGS) entry which is preliminary data.</text>
</comment>
<evidence type="ECO:0000256" key="2">
    <source>
        <dbReference type="SAM" id="Phobius"/>
    </source>
</evidence>
<evidence type="ECO:0000313" key="4">
    <source>
        <dbReference type="Proteomes" id="UP001174691"/>
    </source>
</evidence>
<evidence type="ECO:0000256" key="1">
    <source>
        <dbReference type="SAM" id="MobiDB-lite"/>
    </source>
</evidence>
<feature type="transmembrane region" description="Helical" evidence="2">
    <location>
        <begin position="114"/>
        <end position="137"/>
    </location>
</feature>
<feature type="transmembrane region" description="Helical" evidence="2">
    <location>
        <begin position="72"/>
        <end position="94"/>
    </location>
</feature>
<feature type="region of interest" description="Disordered" evidence="1">
    <location>
        <begin position="282"/>
        <end position="324"/>
    </location>
</feature>
<keyword evidence="2" id="KW-1133">Transmembrane helix</keyword>
<evidence type="ECO:0000313" key="3">
    <source>
        <dbReference type="EMBL" id="KAJ9161738.1"/>
    </source>
</evidence>
<reference evidence="3" key="1">
    <citation type="submission" date="2022-07" db="EMBL/GenBank/DDBJ databases">
        <title>Fungi with potential for degradation of polypropylene.</title>
        <authorList>
            <person name="Gostincar C."/>
        </authorList>
    </citation>
    <scope>NUCLEOTIDE SEQUENCE</scope>
    <source>
        <strain evidence="3">EXF-13287</strain>
    </source>
</reference>
<organism evidence="3 4">
    <name type="scientific">Coniochaeta hoffmannii</name>
    <dbReference type="NCBI Taxonomy" id="91930"/>
    <lineage>
        <taxon>Eukaryota</taxon>
        <taxon>Fungi</taxon>
        <taxon>Dikarya</taxon>
        <taxon>Ascomycota</taxon>
        <taxon>Pezizomycotina</taxon>
        <taxon>Sordariomycetes</taxon>
        <taxon>Sordariomycetidae</taxon>
        <taxon>Coniochaetales</taxon>
        <taxon>Coniochaetaceae</taxon>
        <taxon>Coniochaeta</taxon>
    </lineage>
</organism>
<name>A0AA38SJI0_9PEZI</name>
<feature type="transmembrane region" description="Helical" evidence="2">
    <location>
        <begin position="212"/>
        <end position="233"/>
    </location>
</feature>
<feature type="region of interest" description="Disordered" evidence="1">
    <location>
        <begin position="1"/>
        <end position="28"/>
    </location>
</feature>
<sequence>MAETTPTQTEPQRPAQAQAPQQMLEKTPWQNQQPMQFIPIAPGQHQQQPLLQPPGGDDEELPFGRSWYIAKIILGSLSLVTSTVIWALCIVILARYTNINDSYSDSFQITFEAAFALSAAGLAIIWQAAEFLTVWADKKRRGIHPGAHVGLHLIIWLVAVTLVGFLAAFLSWDLEQLAEIQDGSGGTYYSYSGASYSYDAGAFARLVRYEEALLAFMVVLLVVHFALFVGACVETHRVNSYPVTRTVYVQVPVPGAGAGAPLPGQQLLGYYAYQPLPGQPMPFAQPQMQTQRPPQGQGAPAPPQRAHMYGYYAPAPAFPPQASK</sequence>
<protein>
    <submittedName>
        <fullName evidence="3">Uncharacterized protein</fullName>
    </submittedName>
</protein>
<dbReference type="EMBL" id="JANBVN010000019">
    <property type="protein sequence ID" value="KAJ9161738.1"/>
    <property type="molecule type" value="Genomic_DNA"/>
</dbReference>
<dbReference type="AlphaFoldDB" id="A0AA38SJI0"/>
<proteinExistence type="predicted"/>
<feature type="compositionally biased region" description="Low complexity" evidence="1">
    <location>
        <begin position="1"/>
        <end position="22"/>
    </location>
</feature>
<dbReference type="Proteomes" id="UP001174691">
    <property type="component" value="Unassembled WGS sequence"/>
</dbReference>
<gene>
    <name evidence="3" type="ORF">NKR19_g1981</name>
</gene>
<feature type="transmembrane region" description="Helical" evidence="2">
    <location>
        <begin position="149"/>
        <end position="172"/>
    </location>
</feature>
<keyword evidence="2" id="KW-0472">Membrane</keyword>
<keyword evidence="2" id="KW-0812">Transmembrane</keyword>
<keyword evidence="4" id="KW-1185">Reference proteome</keyword>
<accession>A0AA38SJI0</accession>